<feature type="transmembrane region" description="Helical" evidence="1">
    <location>
        <begin position="397"/>
        <end position="423"/>
    </location>
</feature>
<dbReference type="InterPro" id="IPR004158">
    <property type="entry name" value="DUF247_pln"/>
</dbReference>
<keyword evidence="3" id="KW-1185">Reference proteome</keyword>
<proteinExistence type="predicted"/>
<evidence type="ECO:0000256" key="1">
    <source>
        <dbReference type="SAM" id="Phobius"/>
    </source>
</evidence>
<dbReference type="PANTHER" id="PTHR31170">
    <property type="entry name" value="BNAC04G53230D PROTEIN"/>
    <property type="match status" value="1"/>
</dbReference>
<accession>A0A803KQI3</accession>
<dbReference type="Pfam" id="PF03140">
    <property type="entry name" value="DUF247"/>
    <property type="match status" value="1"/>
</dbReference>
<dbReference type="OMA" id="ARTWEED"/>
<name>A0A803KQI3_CHEQI</name>
<dbReference type="Gramene" id="AUR62001289-RA">
    <property type="protein sequence ID" value="AUR62001289-RA:cds"/>
    <property type="gene ID" value="AUR62001289"/>
</dbReference>
<organism evidence="2 3">
    <name type="scientific">Chenopodium quinoa</name>
    <name type="common">Quinoa</name>
    <dbReference type="NCBI Taxonomy" id="63459"/>
    <lineage>
        <taxon>Eukaryota</taxon>
        <taxon>Viridiplantae</taxon>
        <taxon>Streptophyta</taxon>
        <taxon>Embryophyta</taxon>
        <taxon>Tracheophyta</taxon>
        <taxon>Spermatophyta</taxon>
        <taxon>Magnoliopsida</taxon>
        <taxon>eudicotyledons</taxon>
        <taxon>Gunneridae</taxon>
        <taxon>Pentapetalae</taxon>
        <taxon>Caryophyllales</taxon>
        <taxon>Chenopodiaceae</taxon>
        <taxon>Chenopodioideae</taxon>
        <taxon>Atripliceae</taxon>
        <taxon>Chenopodium</taxon>
    </lineage>
</organism>
<dbReference type="AlphaFoldDB" id="A0A803KQI3"/>
<protein>
    <submittedName>
        <fullName evidence="2">Uncharacterized protein</fullName>
    </submittedName>
</protein>
<dbReference type="EnsemblPlants" id="AUR62001289-RA">
    <property type="protein sequence ID" value="AUR62001289-RA:cds"/>
    <property type="gene ID" value="AUR62001289"/>
</dbReference>
<sequence length="426" mass="49699">MEDGIHQLAKSIRKRFAELPPLSSKCCIYRVPRTLRNVNLSAYKSCLISIGPLNYGAKRLQGLQEQKLRYLQNFLRRNERKSLKDYLKAIKEWENDVRECYMESINLSSDEFVEMLLLDGCFIIEFFLSWYWETLDENDRIFGKPSLEHVIRRDLLLIENQLPFFVLENLYGLVFDGEDEDDESFESSIPFIDLTSEVIIGRRELPKKFKKREILHFVDFLRTHLLPKELRDPNNVPSRDDACWEFPPGVGDLHDAGVKFAVNKSDSMLDIEFKDGVLYIPKLEVEDHTESILLNLSAFEQCHYHSDSYVVDYVLLMDVLITTLKDVNLLLSSGIITNALGNNDEVAHLFNTICRETNYEAHNFYYTKICRRLVAHSKTPWNRWKATLRHDYFNNPWTIISVIAAVVLLILTVIQTACTVIAFRRL</sequence>
<keyword evidence="1" id="KW-0812">Transmembrane</keyword>
<evidence type="ECO:0000313" key="2">
    <source>
        <dbReference type="EnsemblPlants" id="AUR62001289-RA:cds"/>
    </source>
</evidence>
<reference evidence="2" key="1">
    <citation type="journal article" date="2017" name="Nature">
        <title>The genome of Chenopodium quinoa.</title>
        <authorList>
            <person name="Jarvis D.E."/>
            <person name="Ho Y.S."/>
            <person name="Lightfoot D.J."/>
            <person name="Schmoeckel S.M."/>
            <person name="Li B."/>
            <person name="Borm T.J.A."/>
            <person name="Ohyanagi H."/>
            <person name="Mineta K."/>
            <person name="Michell C.T."/>
            <person name="Saber N."/>
            <person name="Kharbatia N.M."/>
            <person name="Rupper R.R."/>
            <person name="Sharp A.R."/>
            <person name="Dally N."/>
            <person name="Boughton B.A."/>
            <person name="Woo Y.H."/>
            <person name="Gao G."/>
            <person name="Schijlen E.G.W.M."/>
            <person name="Guo X."/>
            <person name="Momin A.A."/>
            <person name="Negrao S."/>
            <person name="Al-Babili S."/>
            <person name="Gehring C."/>
            <person name="Roessner U."/>
            <person name="Jung C."/>
            <person name="Murphy K."/>
            <person name="Arold S.T."/>
            <person name="Gojobori T."/>
            <person name="van der Linden C.G."/>
            <person name="van Loo E.N."/>
            <person name="Jellen E.N."/>
            <person name="Maughan P.J."/>
            <person name="Tester M."/>
        </authorList>
    </citation>
    <scope>NUCLEOTIDE SEQUENCE [LARGE SCALE GENOMIC DNA]</scope>
    <source>
        <strain evidence="2">cv. PI 614886</strain>
    </source>
</reference>
<keyword evidence="1" id="KW-1133">Transmembrane helix</keyword>
<keyword evidence="1" id="KW-0472">Membrane</keyword>
<dbReference type="Proteomes" id="UP000596660">
    <property type="component" value="Unplaced"/>
</dbReference>
<dbReference type="PANTHER" id="PTHR31170:SF25">
    <property type="entry name" value="BNAA09G04570D PROTEIN"/>
    <property type="match status" value="1"/>
</dbReference>
<evidence type="ECO:0000313" key="3">
    <source>
        <dbReference type="Proteomes" id="UP000596660"/>
    </source>
</evidence>
<reference evidence="2" key="2">
    <citation type="submission" date="2021-03" db="UniProtKB">
        <authorList>
            <consortium name="EnsemblPlants"/>
        </authorList>
    </citation>
    <scope>IDENTIFICATION</scope>
</reference>